<keyword evidence="2" id="KW-1185">Reference proteome</keyword>
<evidence type="ECO:0000313" key="2">
    <source>
        <dbReference type="Proteomes" id="UP000032232"/>
    </source>
</evidence>
<evidence type="ECO:0000313" key="1">
    <source>
        <dbReference type="EMBL" id="KIT17636.1"/>
    </source>
</evidence>
<dbReference type="Proteomes" id="UP000032232">
    <property type="component" value="Unassembled WGS sequence"/>
</dbReference>
<dbReference type="STRING" id="935700.jaqu_05270"/>
<dbReference type="EMBL" id="JYFE01000016">
    <property type="protein sequence ID" value="KIT17636.1"/>
    <property type="molecule type" value="Genomic_DNA"/>
</dbReference>
<protein>
    <submittedName>
        <fullName evidence="1">Uncharacterized protein</fullName>
    </submittedName>
</protein>
<sequence length="70" mass="7621">MGHHCIPRLTLFGVLGGLTACMPALDTPEGRRAAYLDCARDQGVPVIDGRIRVRDNADFELLDACEALPR</sequence>
<organism evidence="1 2">
    <name type="scientific">Jannaschia aquimarina</name>
    <dbReference type="NCBI Taxonomy" id="935700"/>
    <lineage>
        <taxon>Bacteria</taxon>
        <taxon>Pseudomonadati</taxon>
        <taxon>Pseudomonadota</taxon>
        <taxon>Alphaproteobacteria</taxon>
        <taxon>Rhodobacterales</taxon>
        <taxon>Roseobacteraceae</taxon>
        <taxon>Jannaschia</taxon>
    </lineage>
</organism>
<comment type="caution">
    <text evidence="1">The sequence shown here is derived from an EMBL/GenBank/DDBJ whole genome shotgun (WGS) entry which is preliminary data.</text>
</comment>
<proteinExistence type="predicted"/>
<name>A0A0D1EKW9_9RHOB</name>
<dbReference type="PATRIC" id="fig|935700.4.peg.559"/>
<gene>
    <name evidence="1" type="ORF">jaqu_05270</name>
</gene>
<accession>A0A0D1EKW9</accession>
<reference evidence="1 2" key="1">
    <citation type="submission" date="2015-02" db="EMBL/GenBank/DDBJ databases">
        <title>Genome Sequence of Jannaschia aquimarina DSM28248, a member of the Roseobacter clade.</title>
        <authorList>
            <person name="Voget S."/>
            <person name="Daniel R."/>
        </authorList>
    </citation>
    <scope>NUCLEOTIDE SEQUENCE [LARGE SCALE GENOMIC DNA]</scope>
    <source>
        <strain evidence="1 2">GSW-M26</strain>
    </source>
</reference>
<dbReference type="AlphaFoldDB" id="A0A0D1EKW9"/>